<dbReference type="AlphaFoldDB" id="A0A9P6DV81"/>
<dbReference type="CDD" id="cd07843">
    <property type="entry name" value="STKc_CDC2L1"/>
    <property type="match status" value="1"/>
</dbReference>
<evidence type="ECO:0000259" key="11">
    <source>
        <dbReference type="PROSITE" id="PS50011"/>
    </source>
</evidence>
<dbReference type="EMBL" id="MU128987">
    <property type="protein sequence ID" value="KAF9512393.1"/>
    <property type="molecule type" value="Genomic_DNA"/>
</dbReference>
<evidence type="ECO:0000256" key="6">
    <source>
        <dbReference type="ARBA" id="ARBA00022777"/>
    </source>
</evidence>
<keyword evidence="6" id="KW-0418">Kinase</keyword>
<evidence type="ECO:0000313" key="13">
    <source>
        <dbReference type="Proteomes" id="UP000886523"/>
    </source>
</evidence>
<evidence type="ECO:0000313" key="12">
    <source>
        <dbReference type="EMBL" id="KAF9512393.1"/>
    </source>
</evidence>
<keyword evidence="4" id="KW-0808">Transferase</keyword>
<dbReference type="PROSITE" id="PS00108">
    <property type="entry name" value="PROTEIN_KINASE_ST"/>
    <property type="match status" value="1"/>
</dbReference>
<evidence type="ECO:0000256" key="3">
    <source>
        <dbReference type="ARBA" id="ARBA00022527"/>
    </source>
</evidence>
<accession>A0A9P6DV81</accession>
<keyword evidence="13" id="KW-1185">Reference proteome</keyword>
<protein>
    <recommendedName>
        <fullName evidence="2">cyclin-dependent kinase</fullName>
        <ecNumber evidence="2">2.7.11.22</ecNumber>
    </recommendedName>
</protein>
<evidence type="ECO:0000256" key="2">
    <source>
        <dbReference type="ARBA" id="ARBA00012425"/>
    </source>
</evidence>
<dbReference type="InterPro" id="IPR008271">
    <property type="entry name" value="Ser/Thr_kinase_AS"/>
</dbReference>
<gene>
    <name evidence="12" type="ORF">BS47DRAFT_1067816</name>
</gene>
<dbReference type="GO" id="GO:0007346">
    <property type="term" value="P:regulation of mitotic cell cycle"/>
    <property type="evidence" value="ECO:0007669"/>
    <property type="project" value="TreeGrafter"/>
</dbReference>
<dbReference type="GO" id="GO:0005524">
    <property type="term" value="F:ATP binding"/>
    <property type="evidence" value="ECO:0007669"/>
    <property type="project" value="UniProtKB-KW"/>
</dbReference>
<proteinExistence type="inferred from homology"/>
<evidence type="ECO:0000256" key="4">
    <source>
        <dbReference type="ARBA" id="ARBA00022679"/>
    </source>
</evidence>
<feature type="domain" description="Protein kinase" evidence="11">
    <location>
        <begin position="97"/>
        <end position="381"/>
    </location>
</feature>
<feature type="region of interest" description="Disordered" evidence="10">
    <location>
        <begin position="1"/>
        <end position="40"/>
    </location>
</feature>
<sequence length="431" mass="48351">MSEETASSTPKKRSRWEDDMPTEAVVPVLKKKKPKRHSTVDERLGTFPHVQVAQLSIASQPSSPRQPLARPLTTRSAFVPPRTSHPAFAACRSVYCYERLNHIEEGSYGVVFRARDKATGDIVAIKKLKLDEEKNGFPITSLREVMALMVCRHEHVVGVREIVVGDTLTQVFIVMDFIEHDLKSLLSIMPSPFLQSEIKTLLQQLLSAVAHCHSNWVLHRDLKTSNLLMNNRGSMKVADFGLARTFGDPLGDMTPLVVTLWYRAPEILLGETSYSTAVDMWSVGCIFGELILKEPVFQAKGEMDLLSMIFKLLGSPTEDIWPGFTKLPQTKNIMIPPNTPSTLRSKFRFVTDAGIDLISKLLTYDPEQRISAEEALRHPYFLESPLPKHPDMFGSFPSLAAGERRGKAFDSPPAPERMADHKLLTDFDDLV</sequence>
<dbReference type="GO" id="GO:0005634">
    <property type="term" value="C:nucleus"/>
    <property type="evidence" value="ECO:0007669"/>
    <property type="project" value="TreeGrafter"/>
</dbReference>
<keyword evidence="3" id="KW-0723">Serine/threonine-protein kinase</keyword>
<dbReference type="InterPro" id="IPR045267">
    <property type="entry name" value="CDK11/PITSLRE_STKc"/>
</dbReference>
<dbReference type="Pfam" id="PF00069">
    <property type="entry name" value="Pkinase"/>
    <property type="match status" value="1"/>
</dbReference>
<dbReference type="Proteomes" id="UP000886523">
    <property type="component" value="Unassembled WGS sequence"/>
</dbReference>
<dbReference type="InterPro" id="IPR000719">
    <property type="entry name" value="Prot_kinase_dom"/>
</dbReference>
<dbReference type="Gene3D" id="3.30.200.20">
    <property type="entry name" value="Phosphorylase Kinase, domain 1"/>
    <property type="match status" value="1"/>
</dbReference>
<organism evidence="12 13">
    <name type="scientific">Hydnum rufescens UP504</name>
    <dbReference type="NCBI Taxonomy" id="1448309"/>
    <lineage>
        <taxon>Eukaryota</taxon>
        <taxon>Fungi</taxon>
        <taxon>Dikarya</taxon>
        <taxon>Basidiomycota</taxon>
        <taxon>Agaricomycotina</taxon>
        <taxon>Agaricomycetes</taxon>
        <taxon>Cantharellales</taxon>
        <taxon>Hydnaceae</taxon>
        <taxon>Hydnum</taxon>
    </lineage>
</organism>
<dbReference type="FunFam" id="3.30.200.20:FF:000054">
    <property type="entry name" value="Cyclin-dependent kinase 11B"/>
    <property type="match status" value="1"/>
</dbReference>
<comment type="similarity">
    <text evidence="1">Belongs to the protein kinase superfamily. CMGC Ser/Thr protein kinase family. CDC2/CDKX subfamily.</text>
</comment>
<dbReference type="InterPro" id="IPR050108">
    <property type="entry name" value="CDK"/>
</dbReference>
<keyword evidence="7" id="KW-0067">ATP-binding</keyword>
<evidence type="ECO:0000256" key="7">
    <source>
        <dbReference type="ARBA" id="ARBA00022840"/>
    </source>
</evidence>
<comment type="catalytic activity">
    <reaction evidence="8">
        <text>L-threonyl-[protein] + ATP = O-phospho-L-threonyl-[protein] + ADP + H(+)</text>
        <dbReference type="Rhea" id="RHEA:46608"/>
        <dbReference type="Rhea" id="RHEA-COMP:11060"/>
        <dbReference type="Rhea" id="RHEA-COMP:11605"/>
        <dbReference type="ChEBI" id="CHEBI:15378"/>
        <dbReference type="ChEBI" id="CHEBI:30013"/>
        <dbReference type="ChEBI" id="CHEBI:30616"/>
        <dbReference type="ChEBI" id="CHEBI:61977"/>
        <dbReference type="ChEBI" id="CHEBI:456216"/>
        <dbReference type="EC" id="2.7.11.22"/>
    </reaction>
</comment>
<dbReference type="InterPro" id="IPR011009">
    <property type="entry name" value="Kinase-like_dom_sf"/>
</dbReference>
<evidence type="ECO:0000256" key="8">
    <source>
        <dbReference type="ARBA" id="ARBA00047811"/>
    </source>
</evidence>
<dbReference type="GO" id="GO:0004693">
    <property type="term" value="F:cyclin-dependent protein serine/threonine kinase activity"/>
    <property type="evidence" value="ECO:0007669"/>
    <property type="project" value="UniProtKB-EC"/>
</dbReference>
<evidence type="ECO:0000256" key="1">
    <source>
        <dbReference type="ARBA" id="ARBA00006485"/>
    </source>
</evidence>
<comment type="catalytic activity">
    <reaction evidence="9">
        <text>L-seryl-[protein] + ATP = O-phospho-L-seryl-[protein] + ADP + H(+)</text>
        <dbReference type="Rhea" id="RHEA:17989"/>
        <dbReference type="Rhea" id="RHEA-COMP:9863"/>
        <dbReference type="Rhea" id="RHEA-COMP:11604"/>
        <dbReference type="ChEBI" id="CHEBI:15378"/>
        <dbReference type="ChEBI" id="CHEBI:29999"/>
        <dbReference type="ChEBI" id="CHEBI:30616"/>
        <dbReference type="ChEBI" id="CHEBI:83421"/>
        <dbReference type="ChEBI" id="CHEBI:456216"/>
        <dbReference type="EC" id="2.7.11.22"/>
    </reaction>
</comment>
<reference evidence="12" key="1">
    <citation type="journal article" date="2020" name="Nat. Commun.">
        <title>Large-scale genome sequencing of mycorrhizal fungi provides insights into the early evolution of symbiotic traits.</title>
        <authorList>
            <person name="Miyauchi S."/>
            <person name="Kiss E."/>
            <person name="Kuo A."/>
            <person name="Drula E."/>
            <person name="Kohler A."/>
            <person name="Sanchez-Garcia M."/>
            <person name="Morin E."/>
            <person name="Andreopoulos B."/>
            <person name="Barry K.W."/>
            <person name="Bonito G."/>
            <person name="Buee M."/>
            <person name="Carver A."/>
            <person name="Chen C."/>
            <person name="Cichocki N."/>
            <person name="Clum A."/>
            <person name="Culley D."/>
            <person name="Crous P.W."/>
            <person name="Fauchery L."/>
            <person name="Girlanda M."/>
            <person name="Hayes R.D."/>
            <person name="Keri Z."/>
            <person name="LaButti K."/>
            <person name="Lipzen A."/>
            <person name="Lombard V."/>
            <person name="Magnuson J."/>
            <person name="Maillard F."/>
            <person name="Murat C."/>
            <person name="Nolan M."/>
            <person name="Ohm R.A."/>
            <person name="Pangilinan J."/>
            <person name="Pereira M.F."/>
            <person name="Perotto S."/>
            <person name="Peter M."/>
            <person name="Pfister S."/>
            <person name="Riley R."/>
            <person name="Sitrit Y."/>
            <person name="Stielow J.B."/>
            <person name="Szollosi G."/>
            <person name="Zifcakova L."/>
            <person name="Stursova M."/>
            <person name="Spatafora J.W."/>
            <person name="Tedersoo L."/>
            <person name="Vaario L.M."/>
            <person name="Yamada A."/>
            <person name="Yan M."/>
            <person name="Wang P."/>
            <person name="Xu J."/>
            <person name="Bruns T."/>
            <person name="Baldrian P."/>
            <person name="Vilgalys R."/>
            <person name="Dunand C."/>
            <person name="Henrissat B."/>
            <person name="Grigoriev I.V."/>
            <person name="Hibbett D."/>
            <person name="Nagy L.G."/>
            <person name="Martin F.M."/>
        </authorList>
    </citation>
    <scope>NUCLEOTIDE SEQUENCE</scope>
    <source>
        <strain evidence="12">UP504</strain>
    </source>
</reference>
<evidence type="ECO:0000256" key="9">
    <source>
        <dbReference type="ARBA" id="ARBA00048367"/>
    </source>
</evidence>
<dbReference type="Gene3D" id="1.10.510.10">
    <property type="entry name" value="Transferase(Phosphotransferase) domain 1"/>
    <property type="match status" value="1"/>
</dbReference>
<dbReference type="OrthoDB" id="1732493at2759"/>
<dbReference type="PANTHER" id="PTHR24056">
    <property type="entry name" value="CELL DIVISION PROTEIN KINASE"/>
    <property type="match status" value="1"/>
</dbReference>
<evidence type="ECO:0000256" key="5">
    <source>
        <dbReference type="ARBA" id="ARBA00022741"/>
    </source>
</evidence>
<comment type="caution">
    <text evidence="12">The sequence shown here is derived from an EMBL/GenBank/DDBJ whole genome shotgun (WGS) entry which is preliminary data.</text>
</comment>
<dbReference type="PANTHER" id="PTHR24056:SF107">
    <property type="entry name" value="CYCLIN-DEPENDENT KINASE 11A-RELATED"/>
    <property type="match status" value="1"/>
</dbReference>
<keyword evidence="5" id="KW-0547">Nucleotide-binding</keyword>
<dbReference type="PROSITE" id="PS50011">
    <property type="entry name" value="PROTEIN_KINASE_DOM"/>
    <property type="match status" value="1"/>
</dbReference>
<dbReference type="SUPFAM" id="SSF56112">
    <property type="entry name" value="Protein kinase-like (PK-like)"/>
    <property type="match status" value="1"/>
</dbReference>
<dbReference type="SMART" id="SM00220">
    <property type="entry name" value="S_TKc"/>
    <property type="match status" value="1"/>
</dbReference>
<name>A0A9P6DV81_9AGAM</name>
<evidence type="ECO:0000256" key="10">
    <source>
        <dbReference type="SAM" id="MobiDB-lite"/>
    </source>
</evidence>
<dbReference type="EC" id="2.7.11.22" evidence="2"/>
<dbReference type="FunFam" id="1.10.510.10:FF:000211">
    <property type="entry name" value="Cyclin-dependent kinase G-2"/>
    <property type="match status" value="1"/>
</dbReference>